<name>A0A6G4U9T2_9ACTN</name>
<evidence type="ECO:0000313" key="2">
    <source>
        <dbReference type="Proteomes" id="UP000481583"/>
    </source>
</evidence>
<proteinExistence type="predicted"/>
<dbReference type="EMBL" id="JAAKZV010000205">
    <property type="protein sequence ID" value="NGN68446.1"/>
    <property type="molecule type" value="Genomic_DNA"/>
</dbReference>
<accession>A0A6G4U9T2</accession>
<evidence type="ECO:0000313" key="1">
    <source>
        <dbReference type="EMBL" id="NGN68446.1"/>
    </source>
</evidence>
<evidence type="ECO:0008006" key="3">
    <source>
        <dbReference type="Google" id="ProtNLM"/>
    </source>
</evidence>
<organism evidence="1 2">
    <name type="scientific">Streptomyces coryli</name>
    <dbReference type="NCBI Taxonomy" id="1128680"/>
    <lineage>
        <taxon>Bacteria</taxon>
        <taxon>Bacillati</taxon>
        <taxon>Actinomycetota</taxon>
        <taxon>Actinomycetes</taxon>
        <taxon>Kitasatosporales</taxon>
        <taxon>Streptomycetaceae</taxon>
        <taxon>Streptomyces</taxon>
    </lineage>
</organism>
<dbReference type="AlphaFoldDB" id="A0A6G4U9T2"/>
<comment type="caution">
    <text evidence="1">The sequence shown here is derived from an EMBL/GenBank/DDBJ whole genome shotgun (WGS) entry which is preliminary data.</text>
</comment>
<protein>
    <recommendedName>
        <fullName evidence="3">DUF2399 domain-containing protein</fullName>
    </recommendedName>
</protein>
<reference evidence="1 2" key="1">
    <citation type="submission" date="2020-02" db="EMBL/GenBank/DDBJ databases">
        <title>Whole-genome analyses of novel actinobacteria.</title>
        <authorList>
            <person name="Sahin N."/>
        </authorList>
    </citation>
    <scope>NUCLEOTIDE SEQUENCE [LARGE SCALE GENOMIC DNA]</scope>
    <source>
        <strain evidence="1 2">A7024</strain>
    </source>
</reference>
<dbReference type="Proteomes" id="UP000481583">
    <property type="component" value="Unassembled WGS sequence"/>
</dbReference>
<dbReference type="RefSeq" id="WP_165242403.1">
    <property type="nucleotide sequence ID" value="NZ_JAAKZV010000205.1"/>
</dbReference>
<keyword evidence="2" id="KW-1185">Reference proteome</keyword>
<sequence length="311" mass="34016">MDTAGRNTVSGRLYTRTRVRGFAPWAPKPATLRLVEQIRQILAEYEAYLPMTARQVFYRLVGAHGYPKDERAYDRLTETLNRARRARLIPMEAIRDDRAASMGGDAGYAGPEAFWESMTAAADNYRRPLTEGQPRAVEMWIEAAGMMPMLADITKEFGVTVYCSGGFESVAAKHDAAHRIARRHVATTVLSIGDLDPSGLSILDAAAADVTAFVTELGGKPPTVVRLAVTPKQVARYRLQTAPQKRTDHRGAHMPATVQAEALSPDQLTGIARAALADVVDTDTIAAVRRRSELEREQLLAALRTMRGSGA</sequence>
<gene>
    <name evidence="1" type="ORF">G5C51_31685</name>
</gene>